<dbReference type="AlphaFoldDB" id="A0AAV7S7L8"/>
<protein>
    <submittedName>
        <fullName evidence="2">Uncharacterized protein</fullName>
    </submittedName>
</protein>
<keyword evidence="3" id="KW-1185">Reference proteome</keyword>
<proteinExistence type="predicted"/>
<feature type="region of interest" description="Disordered" evidence="1">
    <location>
        <begin position="1"/>
        <end position="110"/>
    </location>
</feature>
<accession>A0AAV7S7L8</accession>
<sequence length="215" mass="23600">MLACWFGRRRAEEPTGERTTETGGEHEGAVAGDVWNSGKEGGSEDPTPSRAAGAAEERRGRACCRPRPRTQGAGRTSGRGGPRLQPEVCARERSRAGRGAGRQTWRPVTAPGGVWPGAELRLGAIRRRGRVAALRRARSRWRCRGGGTARNTWAEYLGGPSWGPLIENTRQHPVEDGEGCDRGGPRRVNERRLSGWAMWAERARGNWLMLWCPAI</sequence>
<comment type="caution">
    <text evidence="2">The sequence shown here is derived from an EMBL/GenBank/DDBJ whole genome shotgun (WGS) entry which is preliminary data.</text>
</comment>
<evidence type="ECO:0000313" key="3">
    <source>
        <dbReference type="Proteomes" id="UP001066276"/>
    </source>
</evidence>
<evidence type="ECO:0000256" key="1">
    <source>
        <dbReference type="SAM" id="MobiDB-lite"/>
    </source>
</evidence>
<evidence type="ECO:0000313" key="2">
    <source>
        <dbReference type="EMBL" id="KAJ1160088.1"/>
    </source>
</evidence>
<dbReference type="EMBL" id="JANPWB010000008">
    <property type="protein sequence ID" value="KAJ1160088.1"/>
    <property type="molecule type" value="Genomic_DNA"/>
</dbReference>
<dbReference type="Proteomes" id="UP001066276">
    <property type="component" value="Chromosome 4_2"/>
</dbReference>
<feature type="compositionally biased region" description="Basic and acidic residues" evidence="1">
    <location>
        <begin position="9"/>
        <end position="28"/>
    </location>
</feature>
<organism evidence="2 3">
    <name type="scientific">Pleurodeles waltl</name>
    <name type="common">Iberian ribbed newt</name>
    <dbReference type="NCBI Taxonomy" id="8319"/>
    <lineage>
        <taxon>Eukaryota</taxon>
        <taxon>Metazoa</taxon>
        <taxon>Chordata</taxon>
        <taxon>Craniata</taxon>
        <taxon>Vertebrata</taxon>
        <taxon>Euteleostomi</taxon>
        <taxon>Amphibia</taxon>
        <taxon>Batrachia</taxon>
        <taxon>Caudata</taxon>
        <taxon>Salamandroidea</taxon>
        <taxon>Salamandridae</taxon>
        <taxon>Pleurodelinae</taxon>
        <taxon>Pleurodeles</taxon>
    </lineage>
</organism>
<reference evidence="2" key="1">
    <citation type="journal article" date="2022" name="bioRxiv">
        <title>Sequencing and chromosome-scale assembly of the giantPleurodeles waltlgenome.</title>
        <authorList>
            <person name="Brown T."/>
            <person name="Elewa A."/>
            <person name="Iarovenko S."/>
            <person name="Subramanian E."/>
            <person name="Araus A.J."/>
            <person name="Petzold A."/>
            <person name="Susuki M."/>
            <person name="Suzuki K.-i.T."/>
            <person name="Hayashi T."/>
            <person name="Toyoda A."/>
            <person name="Oliveira C."/>
            <person name="Osipova E."/>
            <person name="Leigh N.D."/>
            <person name="Simon A."/>
            <person name="Yun M.H."/>
        </authorList>
    </citation>
    <scope>NUCLEOTIDE SEQUENCE</scope>
    <source>
        <strain evidence="2">20211129_DDA</strain>
        <tissue evidence="2">Liver</tissue>
    </source>
</reference>
<name>A0AAV7S7L8_PLEWA</name>
<gene>
    <name evidence="2" type="ORF">NDU88_000590</name>
</gene>